<evidence type="ECO:0000256" key="2">
    <source>
        <dbReference type="ARBA" id="ARBA00022692"/>
    </source>
</evidence>
<organism evidence="7 8">
    <name type="scientific">Palleronia sediminis</name>
    <dbReference type="NCBI Taxonomy" id="2547833"/>
    <lineage>
        <taxon>Bacteria</taxon>
        <taxon>Pseudomonadati</taxon>
        <taxon>Pseudomonadota</taxon>
        <taxon>Alphaproteobacteria</taxon>
        <taxon>Rhodobacterales</taxon>
        <taxon>Roseobacteraceae</taxon>
        <taxon>Palleronia</taxon>
    </lineage>
</organism>
<evidence type="ECO:0000256" key="5">
    <source>
        <dbReference type="SAM" id="Phobius"/>
    </source>
</evidence>
<keyword evidence="3 5" id="KW-1133">Transmembrane helix</keyword>
<keyword evidence="2 5" id="KW-0812">Transmembrane</keyword>
<feature type="transmembrane region" description="Helical" evidence="5">
    <location>
        <begin position="108"/>
        <end position="134"/>
    </location>
</feature>
<name>A0A4R6AJJ6_9RHOB</name>
<evidence type="ECO:0000313" key="8">
    <source>
        <dbReference type="Proteomes" id="UP000295701"/>
    </source>
</evidence>
<keyword evidence="4 5" id="KW-0472">Membrane</keyword>
<reference evidence="7 8" key="1">
    <citation type="submission" date="2019-03" db="EMBL/GenBank/DDBJ databases">
        <title>Primorskyibacter sp. SS33 isolated from sediments.</title>
        <authorList>
            <person name="Xunke S."/>
        </authorList>
    </citation>
    <scope>NUCLEOTIDE SEQUENCE [LARGE SCALE GENOMIC DNA]</scope>
    <source>
        <strain evidence="7 8">SS33</strain>
    </source>
</reference>
<evidence type="ECO:0000256" key="3">
    <source>
        <dbReference type="ARBA" id="ARBA00022989"/>
    </source>
</evidence>
<dbReference type="EMBL" id="SNAA01000003">
    <property type="protein sequence ID" value="TDL81906.1"/>
    <property type="molecule type" value="Genomic_DNA"/>
</dbReference>
<feature type="transmembrane region" description="Helical" evidence="5">
    <location>
        <begin position="155"/>
        <end position="179"/>
    </location>
</feature>
<dbReference type="Proteomes" id="UP000295701">
    <property type="component" value="Unassembled WGS sequence"/>
</dbReference>
<dbReference type="AlphaFoldDB" id="A0A4R6AJJ6"/>
<dbReference type="OrthoDB" id="5293641at2"/>
<gene>
    <name evidence="7" type="ORF">E2L08_04435</name>
</gene>
<evidence type="ECO:0000256" key="4">
    <source>
        <dbReference type="ARBA" id="ARBA00023136"/>
    </source>
</evidence>
<accession>A0A4R6AJJ6</accession>
<sequence>MAILIAGLALWVLAHVFKRVAPGPRAALTDRLGDASKGIFAALLVLSVVLIVIGYRDAEFVQLYYPPVWGVHVVDLFMILAIALFGLGASKSNFRGYTRHPQLWGFTLWAALHLLVNGDLASVVMWGVFILWALAEMQLINRRVPEWEPYEGGSWFGTLRLLVISIVLYLIIAGVHAWLGVWPFPG</sequence>
<evidence type="ECO:0000313" key="7">
    <source>
        <dbReference type="EMBL" id="TDL81906.1"/>
    </source>
</evidence>
<evidence type="ECO:0000259" key="6">
    <source>
        <dbReference type="Pfam" id="PF07298"/>
    </source>
</evidence>
<proteinExistence type="predicted"/>
<evidence type="ECO:0000256" key="1">
    <source>
        <dbReference type="ARBA" id="ARBA00004141"/>
    </source>
</evidence>
<dbReference type="Pfam" id="PF07298">
    <property type="entry name" value="NnrU"/>
    <property type="match status" value="1"/>
</dbReference>
<keyword evidence="8" id="KW-1185">Reference proteome</keyword>
<dbReference type="RefSeq" id="WP_133395855.1">
    <property type="nucleotide sequence ID" value="NZ_SNAA01000003.1"/>
</dbReference>
<feature type="domain" description="NnrU" evidence="6">
    <location>
        <begin position="3"/>
        <end position="183"/>
    </location>
</feature>
<dbReference type="InterPro" id="IPR009915">
    <property type="entry name" value="NnrU_dom"/>
</dbReference>
<comment type="caution">
    <text evidence="7">The sequence shown here is derived from an EMBL/GenBank/DDBJ whole genome shotgun (WGS) entry which is preliminary data.</text>
</comment>
<comment type="subcellular location">
    <subcellularLocation>
        <location evidence="1">Membrane</location>
        <topology evidence="1">Multi-pass membrane protein</topology>
    </subcellularLocation>
</comment>
<feature type="transmembrane region" description="Helical" evidence="5">
    <location>
        <begin position="38"/>
        <end position="55"/>
    </location>
</feature>
<feature type="transmembrane region" description="Helical" evidence="5">
    <location>
        <begin position="67"/>
        <end position="88"/>
    </location>
</feature>
<protein>
    <recommendedName>
        <fullName evidence="6">NnrU domain-containing protein</fullName>
    </recommendedName>
</protein>
<dbReference type="GO" id="GO:0016020">
    <property type="term" value="C:membrane"/>
    <property type="evidence" value="ECO:0007669"/>
    <property type="project" value="UniProtKB-SubCell"/>
</dbReference>